<evidence type="ECO:0000313" key="1">
    <source>
        <dbReference type="EMBL" id="GAH33792.1"/>
    </source>
</evidence>
<protein>
    <submittedName>
        <fullName evidence="1">Uncharacterized protein</fullName>
    </submittedName>
</protein>
<sequence>MFNSEYSNNFSPRIVNPFSGKSSVIEGSLVNPIELWKFERVCIIKAVLFNNAVSIS</sequence>
<accession>X1EMI0</accession>
<gene>
    <name evidence="1" type="ORF">S03H2_22084</name>
</gene>
<reference evidence="1" key="1">
    <citation type="journal article" date="2014" name="Front. Microbiol.">
        <title>High frequency of phylogenetically diverse reductive dehalogenase-homologous genes in deep subseafloor sedimentary metagenomes.</title>
        <authorList>
            <person name="Kawai M."/>
            <person name="Futagami T."/>
            <person name="Toyoda A."/>
            <person name="Takaki Y."/>
            <person name="Nishi S."/>
            <person name="Hori S."/>
            <person name="Arai W."/>
            <person name="Tsubouchi T."/>
            <person name="Morono Y."/>
            <person name="Uchiyama I."/>
            <person name="Ito T."/>
            <person name="Fujiyama A."/>
            <person name="Inagaki F."/>
            <person name="Takami H."/>
        </authorList>
    </citation>
    <scope>NUCLEOTIDE SEQUENCE</scope>
    <source>
        <strain evidence="1">Expedition CK06-06</strain>
    </source>
</reference>
<dbReference type="AlphaFoldDB" id="X1EMI0"/>
<organism evidence="1">
    <name type="scientific">marine sediment metagenome</name>
    <dbReference type="NCBI Taxonomy" id="412755"/>
    <lineage>
        <taxon>unclassified sequences</taxon>
        <taxon>metagenomes</taxon>
        <taxon>ecological metagenomes</taxon>
    </lineage>
</organism>
<name>X1EMI0_9ZZZZ</name>
<comment type="caution">
    <text evidence="1">The sequence shown here is derived from an EMBL/GenBank/DDBJ whole genome shotgun (WGS) entry which is preliminary data.</text>
</comment>
<proteinExistence type="predicted"/>
<feature type="non-terminal residue" evidence="1">
    <location>
        <position position="56"/>
    </location>
</feature>
<dbReference type="EMBL" id="BARU01011836">
    <property type="protein sequence ID" value="GAH33792.1"/>
    <property type="molecule type" value="Genomic_DNA"/>
</dbReference>